<dbReference type="InterPro" id="IPR009200">
    <property type="entry name" value="DUF1269_membrane"/>
</dbReference>
<name>A0ABZ1TRQ3_9ACTN</name>
<dbReference type="Proteomes" id="UP001432222">
    <property type="component" value="Chromosome"/>
</dbReference>
<keyword evidence="1" id="KW-0812">Transmembrane</keyword>
<dbReference type="EMBL" id="CP108110">
    <property type="protein sequence ID" value="WUQ81640.1"/>
    <property type="molecule type" value="Genomic_DNA"/>
</dbReference>
<sequence length="164" mass="17540">MMATLTVWRFPTATGADEALDALQKLQRQELIKVEDGAVVSWPDGARKPRTRHLGDLVGMGAVGGAFWGFILGLIFFVPLLGAALGAAGGALGGHLAHVGIDDDFVRQVREKVTPGTSALFVLSSDAVVDRVRAEFDGRHAELLETNLSAEEEARLREAFTEGE</sequence>
<feature type="transmembrane region" description="Helical" evidence="1">
    <location>
        <begin position="57"/>
        <end position="77"/>
    </location>
</feature>
<proteinExistence type="predicted"/>
<keyword evidence="3" id="KW-1185">Reference proteome</keyword>
<evidence type="ECO:0000313" key="2">
    <source>
        <dbReference type="EMBL" id="WUQ81640.1"/>
    </source>
</evidence>
<protein>
    <submittedName>
        <fullName evidence="2">DUF1269 domain-containing protein</fullName>
    </submittedName>
</protein>
<keyword evidence="1" id="KW-0472">Membrane</keyword>
<evidence type="ECO:0000256" key="1">
    <source>
        <dbReference type="SAM" id="Phobius"/>
    </source>
</evidence>
<reference evidence="2" key="1">
    <citation type="submission" date="2022-10" db="EMBL/GenBank/DDBJ databases">
        <title>The complete genomes of actinobacterial strains from the NBC collection.</title>
        <authorList>
            <person name="Joergensen T.S."/>
            <person name="Alvarez Arevalo M."/>
            <person name="Sterndorff E.B."/>
            <person name="Faurdal D."/>
            <person name="Vuksanovic O."/>
            <person name="Mourched A.-S."/>
            <person name="Charusanti P."/>
            <person name="Shaw S."/>
            <person name="Blin K."/>
            <person name="Weber T."/>
        </authorList>
    </citation>
    <scope>NUCLEOTIDE SEQUENCE</scope>
    <source>
        <strain evidence="2">NBC_00222</strain>
    </source>
</reference>
<dbReference type="RefSeq" id="WP_328952714.1">
    <property type="nucleotide sequence ID" value="NZ_CP108110.1"/>
</dbReference>
<keyword evidence="1" id="KW-1133">Transmembrane helix</keyword>
<gene>
    <name evidence="2" type="ORF">OHA16_00860</name>
</gene>
<organism evidence="2 3">
    <name type="scientific">Kitasatospora purpeofusca</name>
    <dbReference type="NCBI Taxonomy" id="67352"/>
    <lineage>
        <taxon>Bacteria</taxon>
        <taxon>Bacillati</taxon>
        <taxon>Actinomycetota</taxon>
        <taxon>Actinomycetes</taxon>
        <taxon>Kitasatosporales</taxon>
        <taxon>Streptomycetaceae</taxon>
        <taxon>Kitasatospora</taxon>
    </lineage>
</organism>
<evidence type="ECO:0000313" key="3">
    <source>
        <dbReference type="Proteomes" id="UP001432222"/>
    </source>
</evidence>
<accession>A0ABZ1TRQ3</accession>
<dbReference type="Pfam" id="PF06897">
    <property type="entry name" value="DUF1269"/>
    <property type="match status" value="1"/>
</dbReference>